<keyword evidence="1" id="KW-0175">Coiled coil</keyword>
<evidence type="ECO:0000256" key="1">
    <source>
        <dbReference type="SAM" id="Coils"/>
    </source>
</evidence>
<dbReference type="Proteomes" id="UP001231518">
    <property type="component" value="Chromosome 3"/>
</dbReference>
<gene>
    <name evidence="3" type="ORF">PYW07_011937</name>
</gene>
<proteinExistence type="predicted"/>
<evidence type="ECO:0000313" key="3">
    <source>
        <dbReference type="EMBL" id="KAJ8719894.1"/>
    </source>
</evidence>
<dbReference type="InterPro" id="IPR004244">
    <property type="entry name" value="Transposase_22"/>
</dbReference>
<dbReference type="EMBL" id="JARGEI010000014">
    <property type="protein sequence ID" value="KAJ8719894.1"/>
    <property type="molecule type" value="Genomic_DNA"/>
</dbReference>
<reference evidence="3" key="1">
    <citation type="submission" date="2023-03" db="EMBL/GenBank/DDBJ databases">
        <title>Chromosome-level genomes of two armyworms, Mythimna separata and Mythimna loreyi, provide insights into the biosynthesis and reception of sex pheromones.</title>
        <authorList>
            <person name="Zhao H."/>
        </authorList>
    </citation>
    <scope>NUCLEOTIDE SEQUENCE</scope>
    <source>
        <strain evidence="3">BeijingLab</strain>
        <tissue evidence="3">Pupa</tissue>
    </source>
</reference>
<comment type="caution">
    <text evidence="3">The sequence shown here is derived from an EMBL/GenBank/DDBJ whole genome shotgun (WGS) entry which is preliminary data.</text>
</comment>
<feature type="region of interest" description="Disordered" evidence="2">
    <location>
        <begin position="216"/>
        <end position="243"/>
    </location>
</feature>
<dbReference type="Gene3D" id="3.30.70.1820">
    <property type="entry name" value="L1 transposable element, RRM domain"/>
    <property type="match status" value="1"/>
</dbReference>
<protein>
    <recommendedName>
        <fullName evidence="5">Endonuclease-reverse transcriptase</fullName>
    </recommendedName>
</protein>
<evidence type="ECO:0000313" key="4">
    <source>
        <dbReference type="Proteomes" id="UP001231518"/>
    </source>
</evidence>
<dbReference type="AlphaFoldDB" id="A0AAD8DTA2"/>
<keyword evidence="4" id="KW-1185">Reference proteome</keyword>
<feature type="coiled-coil region" evidence="1">
    <location>
        <begin position="1"/>
        <end position="28"/>
    </location>
</feature>
<name>A0AAD8DTA2_MYTSE</name>
<accession>A0AAD8DTA2</accession>
<evidence type="ECO:0000256" key="2">
    <source>
        <dbReference type="SAM" id="MobiDB-lite"/>
    </source>
</evidence>
<dbReference type="PANTHER" id="PTHR11505">
    <property type="entry name" value="L1 TRANSPOSABLE ELEMENT-RELATED"/>
    <property type="match status" value="1"/>
</dbReference>
<feature type="coiled-coil region" evidence="1">
    <location>
        <begin position="52"/>
        <end position="79"/>
    </location>
</feature>
<sequence length="267" mass="31669">MEDILNALKTIQNDLENQRKEIRETGQIVTEQVTQNISRLFEEKFLTIDKNHEALKVKVENQEKRLQNLERQARKNNLVFFGVEENENSYESLEKNFITWVEKYLFVKINYNDIQEIKRIGKKEDRVRPLVVSFSTLGTKIKILKQKRSLKDTNYYFKEDYPKHVLEKRKELQEQLQLEKEKGNTAKIIYDKLIILKNNPKRKLPNSPEFAMTTNTEKNTQLHKKNKIHQKEDSVKRSSSFSEGSIKPGILNYVIKNTTHMNNNKQT</sequence>
<organism evidence="3 4">
    <name type="scientific">Mythimna separata</name>
    <name type="common">Oriental armyworm</name>
    <name type="synonym">Pseudaletia separata</name>
    <dbReference type="NCBI Taxonomy" id="271217"/>
    <lineage>
        <taxon>Eukaryota</taxon>
        <taxon>Metazoa</taxon>
        <taxon>Ecdysozoa</taxon>
        <taxon>Arthropoda</taxon>
        <taxon>Hexapoda</taxon>
        <taxon>Insecta</taxon>
        <taxon>Pterygota</taxon>
        <taxon>Neoptera</taxon>
        <taxon>Endopterygota</taxon>
        <taxon>Lepidoptera</taxon>
        <taxon>Glossata</taxon>
        <taxon>Ditrysia</taxon>
        <taxon>Noctuoidea</taxon>
        <taxon>Noctuidae</taxon>
        <taxon>Noctuinae</taxon>
        <taxon>Hadenini</taxon>
        <taxon>Mythimna</taxon>
    </lineage>
</organism>
<evidence type="ECO:0008006" key="5">
    <source>
        <dbReference type="Google" id="ProtNLM"/>
    </source>
</evidence>